<keyword evidence="5" id="KW-1185">Reference proteome</keyword>
<accession>A0A8H5GN27</accession>
<proteinExistence type="predicted"/>
<evidence type="ECO:0000256" key="2">
    <source>
        <dbReference type="ARBA" id="ARBA00023012"/>
    </source>
</evidence>
<evidence type="ECO:0000313" key="5">
    <source>
        <dbReference type="Proteomes" id="UP000565441"/>
    </source>
</evidence>
<keyword evidence="2" id="KW-0902">Two-component regulatory system</keyword>
<dbReference type="AlphaFoldDB" id="A0A8H5GN27"/>
<dbReference type="EMBL" id="JAACJP010000062">
    <property type="protein sequence ID" value="KAF5368133.1"/>
    <property type="molecule type" value="Genomic_DNA"/>
</dbReference>
<dbReference type="CDD" id="cd06225">
    <property type="entry name" value="HAMP"/>
    <property type="match status" value="1"/>
</dbReference>
<name>A0A8H5GN27_9AGAR</name>
<evidence type="ECO:0000259" key="3">
    <source>
        <dbReference type="PROSITE" id="PS50885"/>
    </source>
</evidence>
<dbReference type="SUPFAM" id="SSF58104">
    <property type="entry name" value="Methyl-accepting chemotaxis protein (MCP) signaling domain"/>
    <property type="match status" value="1"/>
</dbReference>
<dbReference type="Proteomes" id="UP000565441">
    <property type="component" value="Unassembled WGS sequence"/>
</dbReference>
<protein>
    <recommendedName>
        <fullName evidence="3">HAMP domain-containing protein</fullName>
    </recommendedName>
</protein>
<dbReference type="GO" id="GO:0000160">
    <property type="term" value="P:phosphorelay signal transduction system"/>
    <property type="evidence" value="ECO:0007669"/>
    <property type="project" value="UniProtKB-KW"/>
</dbReference>
<gene>
    <name evidence="4" type="ORF">D9615_010217</name>
</gene>
<keyword evidence="1" id="KW-0597">Phosphoprotein</keyword>
<dbReference type="InterPro" id="IPR003660">
    <property type="entry name" value="HAMP_dom"/>
</dbReference>
<reference evidence="4 5" key="1">
    <citation type="journal article" date="2020" name="ISME J.">
        <title>Uncovering the hidden diversity of litter-decomposition mechanisms in mushroom-forming fungi.</title>
        <authorList>
            <person name="Floudas D."/>
            <person name="Bentzer J."/>
            <person name="Ahren D."/>
            <person name="Johansson T."/>
            <person name="Persson P."/>
            <person name="Tunlid A."/>
        </authorList>
    </citation>
    <scope>NUCLEOTIDE SEQUENCE [LARGE SCALE GENOMIC DNA]</scope>
    <source>
        <strain evidence="4 5">CBS 661.87</strain>
    </source>
</reference>
<sequence length="137" mass="14530">MVDQLSAFASEVTRVALEVGTQGILGGQAKVDGVQGTWADLTRNVNKMASNLTDQVRSISKVTKAVALGDLGKLVNVDVQGEMLDLKMTVNSMVAQLSTLADEVTRVSLEVGTEGILGGQAFVPEVQGMWKNSSIFF</sequence>
<dbReference type="GO" id="GO:0016020">
    <property type="term" value="C:membrane"/>
    <property type="evidence" value="ECO:0007669"/>
    <property type="project" value="InterPro"/>
</dbReference>
<dbReference type="GO" id="GO:0071474">
    <property type="term" value="P:cellular hyperosmotic response"/>
    <property type="evidence" value="ECO:0007669"/>
    <property type="project" value="TreeGrafter"/>
</dbReference>
<dbReference type="GO" id="GO:0004673">
    <property type="term" value="F:protein histidine kinase activity"/>
    <property type="evidence" value="ECO:0007669"/>
    <property type="project" value="TreeGrafter"/>
</dbReference>
<evidence type="ECO:0000256" key="1">
    <source>
        <dbReference type="ARBA" id="ARBA00022553"/>
    </source>
</evidence>
<dbReference type="OrthoDB" id="10266508at2759"/>
<dbReference type="PANTHER" id="PTHR45339:SF1">
    <property type="entry name" value="HYBRID SIGNAL TRANSDUCTION HISTIDINE KINASE J"/>
    <property type="match status" value="1"/>
</dbReference>
<feature type="domain" description="HAMP" evidence="3">
    <location>
        <begin position="50"/>
        <end position="102"/>
    </location>
</feature>
<dbReference type="SMART" id="SM00304">
    <property type="entry name" value="HAMP"/>
    <property type="match status" value="1"/>
</dbReference>
<dbReference type="PROSITE" id="PS50885">
    <property type="entry name" value="HAMP"/>
    <property type="match status" value="1"/>
</dbReference>
<organism evidence="4 5">
    <name type="scientific">Tricholomella constricta</name>
    <dbReference type="NCBI Taxonomy" id="117010"/>
    <lineage>
        <taxon>Eukaryota</taxon>
        <taxon>Fungi</taxon>
        <taxon>Dikarya</taxon>
        <taxon>Basidiomycota</taxon>
        <taxon>Agaricomycotina</taxon>
        <taxon>Agaricomycetes</taxon>
        <taxon>Agaricomycetidae</taxon>
        <taxon>Agaricales</taxon>
        <taxon>Tricholomatineae</taxon>
        <taxon>Lyophyllaceae</taxon>
        <taxon>Tricholomella</taxon>
    </lineage>
</organism>
<dbReference type="Pfam" id="PF00672">
    <property type="entry name" value="HAMP"/>
    <property type="match status" value="1"/>
</dbReference>
<dbReference type="PANTHER" id="PTHR45339">
    <property type="entry name" value="HYBRID SIGNAL TRANSDUCTION HISTIDINE KINASE J"/>
    <property type="match status" value="1"/>
</dbReference>
<comment type="caution">
    <text evidence="4">The sequence shown here is derived from an EMBL/GenBank/DDBJ whole genome shotgun (WGS) entry which is preliminary data.</text>
</comment>
<evidence type="ECO:0000313" key="4">
    <source>
        <dbReference type="EMBL" id="KAF5368133.1"/>
    </source>
</evidence>
<dbReference type="Gene3D" id="1.20.120.1530">
    <property type="match status" value="1"/>
</dbReference>